<accession>A0A250E5W7</accession>
<sequence>MKKENQTKTMFNIINISDCPVIQMISRKKEITICILDNYTNFQEKYSSYISIKIKNWSEFSGKHFTSDIPFGNHQIKDISENEIEPFELIQEIFKENNSLIIKGYSATSKSWLEYKFENSKIEIKRENNA</sequence>
<name>A0A250E5W7_9FLAO</name>
<protein>
    <submittedName>
        <fullName evidence="1">Uncharacterized protein</fullName>
    </submittedName>
</protein>
<dbReference type="KEGG" id="ccyn:CGC48_06855"/>
<dbReference type="AlphaFoldDB" id="A0A250E5W7"/>
<evidence type="ECO:0000313" key="2">
    <source>
        <dbReference type="Proteomes" id="UP000242855"/>
    </source>
</evidence>
<evidence type="ECO:0000313" key="1">
    <source>
        <dbReference type="EMBL" id="ATA68369.1"/>
    </source>
</evidence>
<dbReference type="EMBL" id="CP022378">
    <property type="protein sequence ID" value="ATA68369.1"/>
    <property type="molecule type" value="Genomic_DNA"/>
</dbReference>
<reference evidence="1 2" key="1">
    <citation type="journal article" date="2017" name="Genome Announc.">
        <title>Twelve Complete Reference Genomes of Clinical Isolates in the Capnocytophaga Genus.</title>
        <authorList>
            <person name="Villarma A."/>
            <person name="Gulvik C.A."/>
            <person name="Rowe L.A."/>
            <person name="Sheth M."/>
            <person name="Juieng P."/>
            <person name="Nicholson A.C."/>
            <person name="Loparev V.N."/>
            <person name="McQuiston J.R."/>
        </authorList>
    </citation>
    <scope>NUCLEOTIDE SEQUENCE [LARGE SCALE GENOMIC DNA]</scope>
    <source>
        <strain evidence="1 2">G7591</strain>
    </source>
</reference>
<dbReference type="Proteomes" id="UP000242855">
    <property type="component" value="Chromosome"/>
</dbReference>
<organism evidence="1 2">
    <name type="scientific">Capnocytophaga cynodegmi</name>
    <dbReference type="NCBI Taxonomy" id="28189"/>
    <lineage>
        <taxon>Bacteria</taxon>
        <taxon>Pseudomonadati</taxon>
        <taxon>Bacteroidota</taxon>
        <taxon>Flavobacteriia</taxon>
        <taxon>Flavobacteriales</taxon>
        <taxon>Flavobacteriaceae</taxon>
        <taxon>Capnocytophaga</taxon>
    </lineage>
</organism>
<proteinExistence type="predicted"/>
<gene>
    <name evidence="1" type="ORF">CGC48_06855</name>
</gene>